<comment type="caution">
    <text evidence="6">The sequence shown here is derived from an EMBL/GenBank/DDBJ whole genome shotgun (WGS) entry which is preliminary data.</text>
</comment>
<dbReference type="GO" id="GO:0000976">
    <property type="term" value="F:transcription cis-regulatory region binding"/>
    <property type="evidence" value="ECO:0007669"/>
    <property type="project" value="TreeGrafter"/>
</dbReference>
<dbReference type="RefSeq" id="WP_109922700.1">
    <property type="nucleotide sequence ID" value="NZ_QGLF01000005.1"/>
</dbReference>
<evidence type="ECO:0000256" key="2">
    <source>
        <dbReference type="ARBA" id="ARBA00023015"/>
    </source>
</evidence>
<dbReference type="PANTHER" id="PTHR30126:SF98">
    <property type="entry name" value="HTH-TYPE TRANSCRIPTIONAL ACTIVATOR BAUR"/>
    <property type="match status" value="1"/>
</dbReference>
<evidence type="ECO:0000313" key="6">
    <source>
        <dbReference type="EMBL" id="PWR19014.1"/>
    </source>
</evidence>
<evidence type="ECO:0000259" key="5">
    <source>
        <dbReference type="PROSITE" id="PS50931"/>
    </source>
</evidence>
<dbReference type="Pfam" id="PF03466">
    <property type="entry name" value="LysR_substrate"/>
    <property type="match status" value="1"/>
</dbReference>
<dbReference type="PROSITE" id="PS50931">
    <property type="entry name" value="HTH_LYSR"/>
    <property type="match status" value="1"/>
</dbReference>
<dbReference type="SUPFAM" id="SSF46785">
    <property type="entry name" value="Winged helix' DNA-binding domain"/>
    <property type="match status" value="1"/>
</dbReference>
<dbReference type="CDD" id="cd05466">
    <property type="entry name" value="PBP2_LTTR_substrate"/>
    <property type="match status" value="1"/>
</dbReference>
<name>A0A317DXC1_9PROT</name>
<keyword evidence="3" id="KW-0238">DNA-binding</keyword>
<dbReference type="OrthoDB" id="7506954at2"/>
<protein>
    <submittedName>
        <fullName evidence="6">LysR family transcriptional regulator</fullName>
    </submittedName>
</protein>
<dbReference type="GO" id="GO:0003700">
    <property type="term" value="F:DNA-binding transcription factor activity"/>
    <property type="evidence" value="ECO:0007669"/>
    <property type="project" value="InterPro"/>
</dbReference>
<keyword evidence="7" id="KW-1185">Reference proteome</keyword>
<dbReference type="AlphaFoldDB" id="A0A317DXC1"/>
<dbReference type="InterPro" id="IPR005119">
    <property type="entry name" value="LysR_subst-bd"/>
</dbReference>
<evidence type="ECO:0000256" key="1">
    <source>
        <dbReference type="ARBA" id="ARBA00009437"/>
    </source>
</evidence>
<dbReference type="SUPFAM" id="SSF53850">
    <property type="entry name" value="Periplasmic binding protein-like II"/>
    <property type="match status" value="1"/>
</dbReference>
<comment type="similarity">
    <text evidence="1">Belongs to the LysR transcriptional regulatory family.</text>
</comment>
<dbReference type="PANTHER" id="PTHR30126">
    <property type="entry name" value="HTH-TYPE TRANSCRIPTIONAL REGULATOR"/>
    <property type="match status" value="1"/>
</dbReference>
<evidence type="ECO:0000256" key="4">
    <source>
        <dbReference type="ARBA" id="ARBA00023163"/>
    </source>
</evidence>
<reference evidence="7" key="1">
    <citation type="submission" date="2018-05" db="EMBL/GenBank/DDBJ databases">
        <title>Zavarzinia sp. HR-AS.</title>
        <authorList>
            <person name="Lee Y."/>
            <person name="Jeon C.O."/>
        </authorList>
    </citation>
    <scope>NUCLEOTIDE SEQUENCE [LARGE SCALE GENOMIC DNA]</scope>
    <source>
        <strain evidence="7">DSM 1231</strain>
    </source>
</reference>
<organism evidence="6 7">
    <name type="scientific">Zavarzinia compransoris</name>
    <dbReference type="NCBI Taxonomy" id="1264899"/>
    <lineage>
        <taxon>Bacteria</taxon>
        <taxon>Pseudomonadati</taxon>
        <taxon>Pseudomonadota</taxon>
        <taxon>Alphaproteobacteria</taxon>
        <taxon>Rhodospirillales</taxon>
        <taxon>Zavarziniaceae</taxon>
        <taxon>Zavarzinia</taxon>
    </lineage>
</organism>
<keyword evidence="4" id="KW-0804">Transcription</keyword>
<sequence length="323" mass="35623">MARAKALPPAGDIEIRLLRIFRAVVDCGGFTAAEVELNIGRAAISMHMADLEKRLGLRLCQRGRAGFSLTEEGRQVHAACLRLFSALENFRTEVDTLHARLRGALDIGIIDNLVTMPRMQVTDALAALKAAGPDVRVNIRMIPPNDIERGVLDGSLHIGVTPALRVLPGLDYRPLYDEDSRLYCGAGHPLFTLADEAITDEQIARAEAVAPTYAQTLEARALHRPLRTTATATDREGVAFLILTGRYIGYLPTHYAELWVGQGRMRALRPDDYRYTTEFRIVTAKGRQPNLVLRTYLALLERDTGLAAPAAEPRDLRFDSDAG</sequence>
<dbReference type="InterPro" id="IPR036390">
    <property type="entry name" value="WH_DNA-bd_sf"/>
</dbReference>
<dbReference type="Pfam" id="PF00126">
    <property type="entry name" value="HTH_1"/>
    <property type="match status" value="1"/>
</dbReference>
<dbReference type="Gene3D" id="3.40.190.10">
    <property type="entry name" value="Periplasmic binding protein-like II"/>
    <property type="match status" value="2"/>
</dbReference>
<feature type="domain" description="HTH lysR-type" evidence="5">
    <location>
        <begin position="13"/>
        <end position="70"/>
    </location>
</feature>
<dbReference type="Gene3D" id="1.10.10.10">
    <property type="entry name" value="Winged helix-like DNA-binding domain superfamily/Winged helix DNA-binding domain"/>
    <property type="match status" value="1"/>
</dbReference>
<dbReference type="InterPro" id="IPR036388">
    <property type="entry name" value="WH-like_DNA-bd_sf"/>
</dbReference>
<keyword evidence="2" id="KW-0805">Transcription regulation</keyword>
<accession>A0A317DXC1</accession>
<dbReference type="EMBL" id="QGLF01000005">
    <property type="protein sequence ID" value="PWR19014.1"/>
    <property type="molecule type" value="Genomic_DNA"/>
</dbReference>
<dbReference type="Proteomes" id="UP000246077">
    <property type="component" value="Unassembled WGS sequence"/>
</dbReference>
<evidence type="ECO:0000313" key="7">
    <source>
        <dbReference type="Proteomes" id="UP000246077"/>
    </source>
</evidence>
<proteinExistence type="inferred from homology"/>
<evidence type="ECO:0000256" key="3">
    <source>
        <dbReference type="ARBA" id="ARBA00023125"/>
    </source>
</evidence>
<dbReference type="InterPro" id="IPR000847">
    <property type="entry name" value="LysR_HTH_N"/>
</dbReference>
<gene>
    <name evidence="6" type="ORF">DKG75_18785</name>
</gene>